<evidence type="ECO:0000313" key="6">
    <source>
        <dbReference type="Proteomes" id="UP001075354"/>
    </source>
</evidence>
<dbReference type="GO" id="GO:0032259">
    <property type="term" value="P:methylation"/>
    <property type="evidence" value="ECO:0007669"/>
    <property type="project" value="UniProtKB-KW"/>
</dbReference>
<dbReference type="InterPro" id="IPR029063">
    <property type="entry name" value="SAM-dependent_MTases_sf"/>
</dbReference>
<dbReference type="Proteomes" id="UP001075354">
    <property type="component" value="Chromosome 16"/>
</dbReference>
<name>A0AAV7X768_9NEOP</name>
<proteinExistence type="predicted"/>
<sequence>MKVYKLSFWPALLWHIYHCFDLQVLPFPRKPIRVLSLFDGLASGLVVLSNNLRLKLSAYFSSEIDGDAITVQRRRHCGKIIGLGDVRKLTSEVLDSLGDISLLIGGSPCDNLSLVNPLRAGLADESASGSLFFNFVVIRDYLMDKAMRNRRPFYWLFENTAKLEVSTQEAMTAALGCSPVMCCSSSYLPARRQRLFWGNTPYINEVAEEMRRRVRTTSMQDIIGPDRLPSLEIFPTITTNGSAKVCVQTGKITAVYANGRADTLEISDYERLLGFTQSYTDVGRLSFSRRLRLLGKSWCIDVVTELLRPLVDLFECDISN</sequence>
<dbReference type="AlphaFoldDB" id="A0AAV7X768"/>
<dbReference type="PANTHER" id="PTHR23068">
    <property type="entry name" value="DNA CYTOSINE-5- -METHYLTRANSFERASE 3-RELATED"/>
    <property type="match status" value="1"/>
</dbReference>
<evidence type="ECO:0000256" key="1">
    <source>
        <dbReference type="ARBA" id="ARBA00011975"/>
    </source>
</evidence>
<keyword evidence="2" id="KW-0489">Methyltransferase</keyword>
<dbReference type="GO" id="GO:0003886">
    <property type="term" value="F:DNA (cytosine-5-)-methyltransferase activity"/>
    <property type="evidence" value="ECO:0007669"/>
    <property type="project" value="UniProtKB-EC"/>
</dbReference>
<dbReference type="PROSITE" id="PS00094">
    <property type="entry name" value="C5_MTASE_1"/>
    <property type="match status" value="1"/>
</dbReference>
<dbReference type="SUPFAM" id="SSF53335">
    <property type="entry name" value="S-adenosyl-L-methionine-dependent methyltransferases"/>
    <property type="match status" value="1"/>
</dbReference>
<evidence type="ECO:0000256" key="2">
    <source>
        <dbReference type="ARBA" id="ARBA00022603"/>
    </source>
</evidence>
<keyword evidence="3" id="KW-0808">Transferase</keyword>
<dbReference type="PANTHER" id="PTHR23068:SF25">
    <property type="entry name" value="DNA (CYTOSINE-5)-METHYLTRANSFERASE DRM2"/>
    <property type="match status" value="1"/>
</dbReference>
<dbReference type="GO" id="GO:0005634">
    <property type="term" value="C:nucleus"/>
    <property type="evidence" value="ECO:0007669"/>
    <property type="project" value="TreeGrafter"/>
</dbReference>
<protein>
    <recommendedName>
        <fullName evidence="1">DNA (cytosine-5-)-methyltransferase</fullName>
        <ecNumber evidence="1">2.1.1.37</ecNumber>
    </recommendedName>
</protein>
<dbReference type="InterPro" id="IPR018117">
    <property type="entry name" value="C5_DNA_meth_AS"/>
</dbReference>
<dbReference type="Gene3D" id="3.40.50.150">
    <property type="entry name" value="Vaccinia Virus protein VP39"/>
    <property type="match status" value="1"/>
</dbReference>
<accession>A0AAV7X768</accession>
<reference evidence="5" key="1">
    <citation type="submission" date="2022-12" db="EMBL/GenBank/DDBJ databases">
        <title>Chromosome-level genome assembly of the bean flower thrips Megalurothrips usitatus.</title>
        <authorList>
            <person name="Ma L."/>
            <person name="Liu Q."/>
            <person name="Li H."/>
            <person name="Cai W."/>
        </authorList>
    </citation>
    <scope>NUCLEOTIDE SEQUENCE</scope>
    <source>
        <strain evidence="5">Cailab_2022a</strain>
    </source>
</reference>
<comment type="caution">
    <text evidence="5">The sequence shown here is derived from an EMBL/GenBank/DDBJ whole genome shotgun (WGS) entry which is preliminary data.</text>
</comment>
<dbReference type="EMBL" id="JAPTSV010000016">
    <property type="protein sequence ID" value="KAJ1519824.1"/>
    <property type="molecule type" value="Genomic_DNA"/>
</dbReference>
<keyword evidence="6" id="KW-1185">Reference proteome</keyword>
<gene>
    <name evidence="5" type="ORF">ONE63_005076</name>
</gene>
<keyword evidence="4" id="KW-0949">S-adenosyl-L-methionine</keyword>
<dbReference type="EC" id="2.1.1.37" evidence="1"/>
<evidence type="ECO:0000256" key="4">
    <source>
        <dbReference type="ARBA" id="ARBA00022691"/>
    </source>
</evidence>
<organism evidence="5 6">
    <name type="scientific">Megalurothrips usitatus</name>
    <name type="common">bean blossom thrips</name>
    <dbReference type="NCBI Taxonomy" id="439358"/>
    <lineage>
        <taxon>Eukaryota</taxon>
        <taxon>Metazoa</taxon>
        <taxon>Ecdysozoa</taxon>
        <taxon>Arthropoda</taxon>
        <taxon>Hexapoda</taxon>
        <taxon>Insecta</taxon>
        <taxon>Pterygota</taxon>
        <taxon>Neoptera</taxon>
        <taxon>Paraneoptera</taxon>
        <taxon>Thysanoptera</taxon>
        <taxon>Terebrantia</taxon>
        <taxon>Thripoidea</taxon>
        <taxon>Thripidae</taxon>
        <taxon>Megalurothrips</taxon>
    </lineage>
</organism>
<dbReference type="InterPro" id="IPR001525">
    <property type="entry name" value="C5_MeTfrase"/>
</dbReference>
<evidence type="ECO:0000256" key="3">
    <source>
        <dbReference type="ARBA" id="ARBA00022679"/>
    </source>
</evidence>
<dbReference type="InterPro" id="IPR050390">
    <property type="entry name" value="C5-Methyltransferase"/>
</dbReference>
<evidence type="ECO:0000313" key="5">
    <source>
        <dbReference type="EMBL" id="KAJ1519824.1"/>
    </source>
</evidence>
<dbReference type="Pfam" id="PF00145">
    <property type="entry name" value="DNA_methylase"/>
    <property type="match status" value="1"/>
</dbReference>